<dbReference type="OrthoDB" id="192667at2157"/>
<keyword evidence="1" id="KW-1133">Transmembrane helix</keyword>
<keyword evidence="1" id="KW-0472">Membrane</keyword>
<dbReference type="Proteomes" id="UP000198882">
    <property type="component" value="Unassembled WGS sequence"/>
</dbReference>
<name>A0A1G9CTL4_9EURY</name>
<dbReference type="RefSeq" id="WP_090309404.1">
    <property type="nucleotide sequence ID" value="NZ_FNFE01000005.1"/>
</dbReference>
<proteinExistence type="predicted"/>
<dbReference type="EMBL" id="FNFE01000005">
    <property type="protein sequence ID" value="SDK55030.1"/>
    <property type="molecule type" value="Genomic_DNA"/>
</dbReference>
<keyword evidence="3" id="KW-1185">Reference proteome</keyword>
<keyword evidence="1" id="KW-0812">Transmembrane</keyword>
<evidence type="ECO:0000313" key="2">
    <source>
        <dbReference type="EMBL" id="SDK55030.1"/>
    </source>
</evidence>
<gene>
    <name evidence="2" type="ORF">SAMN04515672_3307</name>
</gene>
<protein>
    <submittedName>
        <fullName evidence="2">Uncharacterized protein</fullName>
    </submittedName>
</protein>
<feature type="transmembrane region" description="Helical" evidence="1">
    <location>
        <begin position="12"/>
        <end position="30"/>
    </location>
</feature>
<evidence type="ECO:0000313" key="3">
    <source>
        <dbReference type="Proteomes" id="UP000198882"/>
    </source>
</evidence>
<sequence length="78" mass="8964">MTTTDRQRLFARRAMWASVLLGLLGALYFTTRGDPIAGLVLGLLFGGGGYLEYKRRLRDFEAAEDPARDPFEERERRR</sequence>
<reference evidence="3" key="1">
    <citation type="submission" date="2016-10" db="EMBL/GenBank/DDBJ databases">
        <authorList>
            <person name="Varghese N."/>
            <person name="Submissions S."/>
        </authorList>
    </citation>
    <scope>NUCLEOTIDE SEQUENCE [LARGE SCALE GENOMIC DNA]</scope>
    <source>
        <strain evidence="3">B4,CECT 8067,JCM 17497</strain>
    </source>
</reference>
<evidence type="ECO:0000256" key="1">
    <source>
        <dbReference type="SAM" id="Phobius"/>
    </source>
</evidence>
<accession>A0A1G9CTL4</accession>
<dbReference type="AlphaFoldDB" id="A0A1G9CTL4"/>
<feature type="transmembrane region" description="Helical" evidence="1">
    <location>
        <begin position="36"/>
        <end position="53"/>
    </location>
</feature>
<organism evidence="2 3">
    <name type="scientific">Natronorubrum texcoconense</name>
    <dbReference type="NCBI Taxonomy" id="1095776"/>
    <lineage>
        <taxon>Archaea</taxon>
        <taxon>Methanobacteriati</taxon>
        <taxon>Methanobacteriota</taxon>
        <taxon>Stenosarchaea group</taxon>
        <taxon>Halobacteria</taxon>
        <taxon>Halobacteriales</taxon>
        <taxon>Natrialbaceae</taxon>
        <taxon>Natronorubrum</taxon>
    </lineage>
</organism>
<dbReference type="STRING" id="1095776.SAMN04515672_3307"/>